<feature type="compositionally biased region" description="Low complexity" evidence="2">
    <location>
        <begin position="1"/>
        <end position="33"/>
    </location>
</feature>
<evidence type="ECO:0000256" key="2">
    <source>
        <dbReference type="SAM" id="MobiDB-lite"/>
    </source>
</evidence>
<accession>A0A849A7Q4</accession>
<feature type="region of interest" description="Disordered" evidence="2">
    <location>
        <begin position="146"/>
        <end position="170"/>
    </location>
</feature>
<dbReference type="RefSeq" id="WP_171199759.1">
    <property type="nucleotide sequence ID" value="NZ_JABEND010000005.1"/>
</dbReference>
<feature type="region of interest" description="Disordered" evidence="2">
    <location>
        <begin position="1"/>
        <end position="38"/>
    </location>
</feature>
<keyword evidence="5" id="KW-1185">Reference proteome</keyword>
<evidence type="ECO:0000256" key="3">
    <source>
        <dbReference type="SAM" id="Phobius"/>
    </source>
</evidence>
<dbReference type="EMBL" id="JABEND010000005">
    <property type="protein sequence ID" value="NNG36057.1"/>
    <property type="molecule type" value="Genomic_DNA"/>
</dbReference>
<evidence type="ECO:0000313" key="4">
    <source>
        <dbReference type="EMBL" id="NNG36057.1"/>
    </source>
</evidence>
<feature type="transmembrane region" description="Helical" evidence="3">
    <location>
        <begin position="67"/>
        <end position="90"/>
    </location>
</feature>
<keyword evidence="3" id="KW-0812">Transmembrane</keyword>
<feature type="coiled-coil region" evidence="1">
    <location>
        <begin position="101"/>
        <end position="135"/>
    </location>
</feature>
<sequence length="170" mass="18206">MTTTAPRPTRSRPAAPSTPGSTKTAGSKTAATKAYDRRDRRLQRLAAMDTGTDPVLLRVGRPLRERLARVPFVIAVIALLAFATASVLYLNTRSDQTGIQISNSQERSGELRTDIEALEREVAQLDSLARIAAEATKLGMAPTDDVTVIDASGPKPKVIELTTPGQEPGQ</sequence>
<keyword evidence="1" id="KW-0175">Coiled coil</keyword>
<reference evidence="4 5" key="1">
    <citation type="submission" date="2020-05" db="EMBL/GenBank/DDBJ databases">
        <title>Nakamurella sp. DB0629 isolated from air conditioner.</title>
        <authorList>
            <person name="Kim D.H."/>
            <person name="Kim D.-U."/>
        </authorList>
    </citation>
    <scope>NUCLEOTIDE SEQUENCE [LARGE SCALE GENOMIC DNA]</scope>
    <source>
        <strain evidence="4 5">DB0629</strain>
    </source>
</reference>
<proteinExistence type="predicted"/>
<gene>
    <name evidence="4" type="ORF">HKD39_10090</name>
</gene>
<name>A0A849A7Q4_9ACTN</name>
<keyword evidence="3" id="KW-0472">Membrane</keyword>
<evidence type="ECO:0000313" key="5">
    <source>
        <dbReference type="Proteomes" id="UP000562984"/>
    </source>
</evidence>
<evidence type="ECO:0000256" key="1">
    <source>
        <dbReference type="SAM" id="Coils"/>
    </source>
</evidence>
<keyword evidence="3" id="KW-1133">Transmembrane helix</keyword>
<comment type="caution">
    <text evidence="4">The sequence shown here is derived from an EMBL/GenBank/DDBJ whole genome shotgun (WGS) entry which is preliminary data.</text>
</comment>
<dbReference type="AlphaFoldDB" id="A0A849A7Q4"/>
<evidence type="ECO:0008006" key="6">
    <source>
        <dbReference type="Google" id="ProtNLM"/>
    </source>
</evidence>
<organism evidence="4 5">
    <name type="scientific">Nakamurella aerolata</name>
    <dbReference type="NCBI Taxonomy" id="1656892"/>
    <lineage>
        <taxon>Bacteria</taxon>
        <taxon>Bacillati</taxon>
        <taxon>Actinomycetota</taxon>
        <taxon>Actinomycetes</taxon>
        <taxon>Nakamurellales</taxon>
        <taxon>Nakamurellaceae</taxon>
        <taxon>Nakamurella</taxon>
    </lineage>
</organism>
<dbReference type="Proteomes" id="UP000562984">
    <property type="component" value="Unassembled WGS sequence"/>
</dbReference>
<protein>
    <recommendedName>
        <fullName evidence="6">Cell division protein FtsL</fullName>
    </recommendedName>
</protein>